<evidence type="ECO:0000313" key="1">
    <source>
        <dbReference type="EMBL" id="MBU4692185.1"/>
    </source>
</evidence>
<gene>
    <name evidence="1" type="ORF">KQ875_01050</name>
</gene>
<name>A0ABS6DQQ7_9MOLU</name>
<organism evidence="1 2">
    <name type="scientific">Mycoplasma zalophi</name>
    <dbReference type="NCBI Taxonomy" id="191287"/>
    <lineage>
        <taxon>Bacteria</taxon>
        <taxon>Bacillati</taxon>
        <taxon>Mycoplasmatota</taxon>
        <taxon>Mollicutes</taxon>
        <taxon>Mycoplasmataceae</taxon>
        <taxon>Mycoplasma</taxon>
    </lineage>
</organism>
<evidence type="ECO:0000313" key="2">
    <source>
        <dbReference type="Proteomes" id="UP000718793"/>
    </source>
</evidence>
<keyword evidence="2" id="KW-1185">Reference proteome</keyword>
<dbReference type="InterPro" id="IPR006440">
    <property type="entry name" value="Doc"/>
</dbReference>
<reference evidence="1" key="1">
    <citation type="submission" date="2021-06" db="EMBL/GenBank/DDBJ databases">
        <title>Novel Mycoplasma species detected in California sea lions (Zalophus californianus) from the USA.</title>
        <authorList>
            <person name="Volokhov D.V."/>
            <person name="Furtak V.A."/>
            <person name="Zagorodnyaya T.A."/>
        </authorList>
    </citation>
    <scope>NUCLEOTIDE SEQUENCE [LARGE SCALE GENOMIC DNA]</scope>
    <source>
        <strain evidence="1">CSL 5346</strain>
    </source>
</reference>
<dbReference type="NCBIfam" id="TIGR01550">
    <property type="entry name" value="DOC_P1"/>
    <property type="match status" value="1"/>
</dbReference>
<dbReference type="Proteomes" id="UP000718793">
    <property type="component" value="Unassembled WGS sequence"/>
</dbReference>
<comment type="caution">
    <text evidence="1">The sequence shown here is derived from an EMBL/GenBank/DDBJ whole genome shotgun (WGS) entry which is preliminary data.</text>
</comment>
<dbReference type="EMBL" id="JAHMHH010000001">
    <property type="protein sequence ID" value="MBU4692185.1"/>
    <property type="molecule type" value="Genomic_DNA"/>
</dbReference>
<accession>A0ABS6DQQ7</accession>
<dbReference type="RefSeq" id="WP_216488526.1">
    <property type="nucleotide sequence ID" value="NZ_JAHMHH010000001.1"/>
</dbReference>
<proteinExistence type="predicted"/>
<protein>
    <submittedName>
        <fullName evidence="1">Type II toxin-antitoxin system death-on-curing family toxin</fullName>
    </submittedName>
</protein>
<sequence>MRIKKLIVSSIEVKNSSNFIKQHKNSLIKIQKDKYIFESHFNKPTEIIFELIDLSKKDSDFWVGFGEIICKKTFKIALEYAKKIKTENKDTNDFCLREDFNIDNFFLIQLNKFSYLEEDWSIFDLISALFISLLNSHLFLNGNKRFAFTFLQVLTKQLGYYFKWSSFLYDRGEVYDKNIEKELERFVILLSNETTKNILNKTNTKEYKKCVEIIKNVKSDVNERKENVKEYIKKWIKQNIYINY</sequence>